<organism evidence="3 4">
    <name type="scientific">Perkinsus chesapeaki</name>
    <name type="common">Clam parasite</name>
    <name type="synonym">Perkinsus andrewsi</name>
    <dbReference type="NCBI Taxonomy" id="330153"/>
    <lineage>
        <taxon>Eukaryota</taxon>
        <taxon>Sar</taxon>
        <taxon>Alveolata</taxon>
        <taxon>Perkinsozoa</taxon>
        <taxon>Perkinsea</taxon>
        <taxon>Perkinsida</taxon>
        <taxon>Perkinsidae</taxon>
        <taxon>Perkinsus</taxon>
    </lineage>
</organism>
<dbReference type="AlphaFoldDB" id="A0A7J6MXD6"/>
<feature type="compositionally biased region" description="Gly residues" evidence="1">
    <location>
        <begin position="110"/>
        <end position="121"/>
    </location>
</feature>
<sequence length="1019" mass="106238">MPPYHYQGGGYYPPTGAGYMIEEMGMPPQFIPQGYGFMMSPYMAYAGPASQPPPQPPMMPAYGYQMVQGMGQPGYYVPVQGMPPPYGGIPPQEYAMMPPPPPPPQHQQGGYPGMYGGGSGPQYGSPMDSGGPMSAPPLPRPGSGPQPPHSGGTISGGGNVSDSASGGAMGAEEHHHQLHHPTNDDIQQHQRPRTASTSHMPPQSSASSGGGPSSSHGGMGMGSGARPYPPPPPQREGSAVSVPGGRPRKPLTIIDPSTGQEVKLVDHPTTSDKQQQQSRAAAAAAPPPPSGQAAKRQEEGRESSESPGKSSVGETRPTTAATTGRPSSRQPAPPCFAAVAAGVAPTSGSSTPEGASEGAQPRAPLPSPSLSSVSAANHHDDYKGINDKKKLLNAALRKPVAAKPPLIDSKHPKQQQTATAVQRPAPAAAAKEEESQDTRASEMAKVNGEAFEEHQDLSAAAQQGLPQQGLLPPGGAPAMMYPMGPGMPPYGGMPPPYGAPYMGPQFAAGPMYGQPPPPPAMMMPAFPQPGMEPRHDEDQAAAAPSSEPALPQQPLGSGELTSSSAAPQTSAKSAPHYGGKKLALNKAITKKAPPPTVAVTSPGDKEASTAPTSGTAAAANEPAPHTEGPNHLGETSAVTLERKKLFSRAIGKAKPAPPSPVQQPSEPVVQRSPVEEETKPEEAQASKPAEPVAAAAPSVVSLAKKRGFKNVAIDRSAVHPSPAVVPQQPEPAVEVEQQQHSVTEELPAPAVVGTTPETDTTSKDKDTWEETSSSGEAPEAAGSEESVEIASIMIPIPSAGGPRIPTESIRQKYRPALLGLLFLHMAVAGIRIYQLQIVNGVMSLLWVGGAYYVIIKWDMMLHYITMVGFLFGFNGFVHSLYLVERLTKTKMIPFFAFPLEDSLLIAQPILDALVAFVCWRVYEADKNMEEYVPPSRLGSRTYGSSYTGHVTPLPLECCLTNGSVVLVVVEGNSIEPFNMVGSSPEIAELPSCDQSVALQPLPVIDPGQDGVGKGVAIAV</sequence>
<feature type="transmembrane region" description="Helical" evidence="2">
    <location>
        <begin position="903"/>
        <end position="922"/>
    </location>
</feature>
<protein>
    <submittedName>
        <fullName evidence="3">Uncharacterized protein</fullName>
    </submittedName>
</protein>
<name>A0A7J6MXD6_PERCH</name>
<feature type="compositionally biased region" description="Low complexity" evidence="1">
    <location>
        <begin position="414"/>
        <end position="429"/>
    </location>
</feature>
<accession>A0A7J6MXD6</accession>
<feature type="region of interest" description="Disordered" evidence="1">
    <location>
        <begin position="501"/>
        <end position="695"/>
    </location>
</feature>
<feature type="compositionally biased region" description="Low complexity" evidence="1">
    <location>
        <begin position="540"/>
        <end position="555"/>
    </location>
</feature>
<feature type="compositionally biased region" description="Low complexity" evidence="1">
    <location>
        <begin position="770"/>
        <end position="784"/>
    </location>
</feature>
<feature type="compositionally biased region" description="Basic and acidic residues" evidence="1">
    <location>
        <begin position="430"/>
        <end position="442"/>
    </location>
</feature>
<feature type="compositionally biased region" description="Basic and acidic residues" evidence="1">
    <location>
        <begin position="171"/>
        <end position="188"/>
    </location>
</feature>
<evidence type="ECO:0000256" key="1">
    <source>
        <dbReference type="SAM" id="MobiDB-lite"/>
    </source>
</evidence>
<evidence type="ECO:0000313" key="4">
    <source>
        <dbReference type="Proteomes" id="UP000591131"/>
    </source>
</evidence>
<feature type="compositionally biased region" description="Low complexity" evidence="1">
    <location>
        <begin position="522"/>
        <end position="531"/>
    </location>
</feature>
<reference evidence="3 4" key="1">
    <citation type="submission" date="2020-04" db="EMBL/GenBank/DDBJ databases">
        <title>Perkinsus chesapeaki whole genome sequence.</title>
        <authorList>
            <person name="Bogema D.R."/>
        </authorList>
    </citation>
    <scope>NUCLEOTIDE SEQUENCE [LARGE SCALE GENOMIC DNA]</scope>
    <source>
        <strain evidence="3">ATCC PRA-425</strain>
    </source>
</reference>
<dbReference type="Proteomes" id="UP000591131">
    <property type="component" value="Unassembled WGS sequence"/>
</dbReference>
<keyword evidence="2" id="KW-1133">Transmembrane helix</keyword>
<evidence type="ECO:0000313" key="3">
    <source>
        <dbReference type="EMBL" id="KAF4675890.1"/>
    </source>
</evidence>
<feature type="compositionally biased region" description="Low complexity" evidence="1">
    <location>
        <begin position="608"/>
        <end position="619"/>
    </location>
</feature>
<keyword evidence="4" id="KW-1185">Reference proteome</keyword>
<feature type="compositionally biased region" description="Basic and acidic residues" evidence="1">
    <location>
        <begin position="377"/>
        <end position="390"/>
    </location>
</feature>
<dbReference type="OrthoDB" id="441469at2759"/>
<feature type="compositionally biased region" description="Low complexity" evidence="1">
    <location>
        <begin position="685"/>
        <end position="695"/>
    </location>
</feature>
<feature type="compositionally biased region" description="Low complexity" evidence="1">
    <location>
        <begin position="313"/>
        <end position="328"/>
    </location>
</feature>
<feature type="compositionally biased region" description="Pro residues" evidence="1">
    <location>
        <begin position="134"/>
        <end position="148"/>
    </location>
</feature>
<keyword evidence="2" id="KW-0812">Transmembrane</keyword>
<comment type="caution">
    <text evidence="3">The sequence shown here is derived from an EMBL/GenBank/DDBJ whole genome shotgun (WGS) entry which is preliminary data.</text>
</comment>
<feature type="compositionally biased region" description="Low complexity" evidence="1">
    <location>
        <begin position="457"/>
        <end position="481"/>
    </location>
</feature>
<feature type="compositionally biased region" description="Low complexity" evidence="1">
    <location>
        <begin position="501"/>
        <end position="512"/>
    </location>
</feature>
<keyword evidence="2" id="KW-0472">Membrane</keyword>
<feature type="compositionally biased region" description="Gly residues" evidence="1">
    <location>
        <begin position="208"/>
        <end position="223"/>
    </location>
</feature>
<feature type="compositionally biased region" description="Low complexity" evidence="1">
    <location>
        <begin position="722"/>
        <end position="739"/>
    </location>
</feature>
<feature type="compositionally biased region" description="Basic and acidic residues" evidence="1">
    <location>
        <begin position="673"/>
        <end position="684"/>
    </location>
</feature>
<evidence type="ECO:0000256" key="2">
    <source>
        <dbReference type="SAM" id="Phobius"/>
    </source>
</evidence>
<feature type="transmembrane region" description="Helical" evidence="2">
    <location>
        <begin position="861"/>
        <end position="883"/>
    </location>
</feature>
<feature type="region of interest" description="Disordered" evidence="1">
    <location>
        <begin position="719"/>
        <end position="785"/>
    </location>
</feature>
<proteinExistence type="predicted"/>
<feature type="compositionally biased region" description="Low complexity" evidence="1">
    <location>
        <begin position="662"/>
        <end position="672"/>
    </location>
</feature>
<feature type="region of interest" description="Disordered" evidence="1">
    <location>
        <begin position="90"/>
        <end position="481"/>
    </location>
</feature>
<feature type="compositionally biased region" description="Low complexity" evidence="1">
    <location>
        <begin position="274"/>
        <end position="284"/>
    </location>
</feature>
<gene>
    <name evidence="3" type="ORF">FOL47_007132</name>
</gene>
<feature type="compositionally biased region" description="Polar residues" evidence="1">
    <location>
        <begin position="559"/>
        <end position="572"/>
    </location>
</feature>
<feature type="compositionally biased region" description="Basic and acidic residues" evidence="1">
    <location>
        <begin position="295"/>
        <end position="304"/>
    </location>
</feature>
<dbReference type="EMBL" id="JAAPAO010000041">
    <property type="protein sequence ID" value="KAF4675890.1"/>
    <property type="molecule type" value="Genomic_DNA"/>
</dbReference>
<feature type="transmembrane region" description="Helical" evidence="2">
    <location>
        <begin position="837"/>
        <end position="855"/>
    </location>
</feature>